<organism evidence="1 2">
    <name type="scientific">Araneus ventricosus</name>
    <name type="common">Orbweaver spider</name>
    <name type="synonym">Epeira ventricosa</name>
    <dbReference type="NCBI Taxonomy" id="182803"/>
    <lineage>
        <taxon>Eukaryota</taxon>
        <taxon>Metazoa</taxon>
        <taxon>Ecdysozoa</taxon>
        <taxon>Arthropoda</taxon>
        <taxon>Chelicerata</taxon>
        <taxon>Arachnida</taxon>
        <taxon>Araneae</taxon>
        <taxon>Araneomorphae</taxon>
        <taxon>Entelegynae</taxon>
        <taxon>Araneoidea</taxon>
        <taxon>Araneidae</taxon>
        <taxon>Araneus</taxon>
    </lineage>
</organism>
<dbReference type="OrthoDB" id="6415639at2759"/>
<comment type="caution">
    <text evidence="1">The sequence shown here is derived from an EMBL/GenBank/DDBJ whole genome shotgun (WGS) entry which is preliminary data.</text>
</comment>
<reference evidence="1 2" key="1">
    <citation type="journal article" date="2019" name="Sci. Rep.">
        <title>Orb-weaving spider Araneus ventricosus genome elucidates the spidroin gene catalogue.</title>
        <authorList>
            <person name="Kono N."/>
            <person name="Nakamura H."/>
            <person name="Ohtoshi R."/>
            <person name="Moran D.A.P."/>
            <person name="Shinohara A."/>
            <person name="Yoshida Y."/>
            <person name="Fujiwara M."/>
            <person name="Mori M."/>
            <person name="Tomita M."/>
            <person name="Arakawa K."/>
        </authorList>
    </citation>
    <scope>NUCLEOTIDE SEQUENCE [LARGE SCALE GENOMIC DNA]</scope>
</reference>
<dbReference type="Proteomes" id="UP000499080">
    <property type="component" value="Unassembled WGS sequence"/>
</dbReference>
<sequence length="83" mass="9042">MGTHKMAINVVNFPASLLGFLVVREHGNGNRSLQPQKASTVIPHSQLNSTRLCVREARVLCLTRTTMELTNKGRATSAPSNGR</sequence>
<evidence type="ECO:0000313" key="1">
    <source>
        <dbReference type="EMBL" id="GBL82689.1"/>
    </source>
</evidence>
<evidence type="ECO:0000313" key="2">
    <source>
        <dbReference type="Proteomes" id="UP000499080"/>
    </source>
</evidence>
<accession>A0A4Y2ATV7</accession>
<name>A0A4Y2ATV7_ARAVE</name>
<dbReference type="EMBL" id="BGPR01000029">
    <property type="protein sequence ID" value="GBL82689.1"/>
    <property type="molecule type" value="Genomic_DNA"/>
</dbReference>
<dbReference type="AlphaFoldDB" id="A0A4Y2ATV7"/>
<keyword evidence="2" id="KW-1185">Reference proteome</keyword>
<protein>
    <submittedName>
        <fullName evidence="1">Uncharacterized protein</fullName>
    </submittedName>
</protein>
<proteinExistence type="predicted"/>
<gene>
    <name evidence="1" type="ORF">AVEN_263753_1</name>
</gene>